<dbReference type="SMART" id="SM00530">
    <property type="entry name" value="HTH_XRE"/>
    <property type="match status" value="1"/>
</dbReference>
<dbReference type="STRING" id="1190415.SAMN05216593_101617"/>
<organism evidence="2 3">
    <name type="scientific">Pseudomonas asturiensis</name>
    <dbReference type="NCBI Taxonomy" id="1190415"/>
    <lineage>
        <taxon>Bacteria</taxon>
        <taxon>Pseudomonadati</taxon>
        <taxon>Pseudomonadota</taxon>
        <taxon>Gammaproteobacteria</taxon>
        <taxon>Pseudomonadales</taxon>
        <taxon>Pseudomonadaceae</taxon>
        <taxon>Pseudomonas</taxon>
    </lineage>
</organism>
<name>A0A1M7JY30_9PSED</name>
<dbReference type="CDD" id="cd00093">
    <property type="entry name" value="HTH_XRE"/>
    <property type="match status" value="1"/>
</dbReference>
<dbReference type="AlphaFoldDB" id="A0A1M7JY30"/>
<dbReference type="InterPro" id="IPR001387">
    <property type="entry name" value="Cro/C1-type_HTH"/>
</dbReference>
<dbReference type="GO" id="GO:0003677">
    <property type="term" value="F:DNA binding"/>
    <property type="evidence" value="ECO:0007669"/>
    <property type="project" value="InterPro"/>
</dbReference>
<reference evidence="2 3" key="1">
    <citation type="submission" date="2016-11" db="EMBL/GenBank/DDBJ databases">
        <authorList>
            <person name="Jaros S."/>
            <person name="Januszkiewicz K."/>
            <person name="Wedrychowicz H."/>
        </authorList>
    </citation>
    <scope>NUCLEOTIDE SEQUENCE [LARGE SCALE GENOMIC DNA]</scope>
    <source>
        <strain evidence="2 3">LMG 26898</strain>
    </source>
</reference>
<dbReference type="EMBL" id="FRDA01000001">
    <property type="protein sequence ID" value="SHM57898.1"/>
    <property type="molecule type" value="Genomic_DNA"/>
</dbReference>
<feature type="domain" description="HTH cro/C1-type" evidence="1">
    <location>
        <begin position="11"/>
        <end position="63"/>
    </location>
</feature>
<dbReference type="PROSITE" id="PS50943">
    <property type="entry name" value="HTH_CROC1"/>
    <property type="match status" value="1"/>
</dbReference>
<dbReference type="SUPFAM" id="SSF47413">
    <property type="entry name" value="lambda repressor-like DNA-binding domains"/>
    <property type="match status" value="1"/>
</dbReference>
<evidence type="ECO:0000259" key="1">
    <source>
        <dbReference type="PROSITE" id="PS50943"/>
    </source>
</evidence>
<dbReference type="InterPro" id="IPR010982">
    <property type="entry name" value="Lambda_DNA-bd_dom_sf"/>
</dbReference>
<dbReference type="RefSeq" id="WP_073162215.1">
    <property type="nucleotide sequence ID" value="NZ_FRDA01000001.1"/>
</dbReference>
<evidence type="ECO:0000313" key="3">
    <source>
        <dbReference type="Proteomes" id="UP000183983"/>
    </source>
</evidence>
<proteinExistence type="predicted"/>
<gene>
    <name evidence="2" type="ORF">SAMN05216593_101617</name>
</gene>
<accession>A0A1M7JY30</accession>
<dbReference type="Proteomes" id="UP000183983">
    <property type="component" value="Unassembled WGS sequence"/>
</dbReference>
<sequence length="135" mass="14773">MSLKTAFAAVLKAMRNSRGLTQNQLSDASSRTYLSKLERAQSSLTLDKLQAISQTLDLSPLTLIAITVATESPAPLRELLNRLEAELVDLRCSGVLKELGIDFEVVTKAPRVAARIQQNKTTVSTSLQTELIFND</sequence>
<dbReference type="OrthoDB" id="8527218at2"/>
<dbReference type="Pfam" id="PF01381">
    <property type="entry name" value="HTH_3"/>
    <property type="match status" value="1"/>
</dbReference>
<evidence type="ECO:0000313" key="2">
    <source>
        <dbReference type="EMBL" id="SHM57898.1"/>
    </source>
</evidence>
<dbReference type="Gene3D" id="1.10.260.40">
    <property type="entry name" value="lambda repressor-like DNA-binding domains"/>
    <property type="match status" value="1"/>
</dbReference>
<protein>
    <submittedName>
        <fullName evidence="2">Helix-turn-helix</fullName>
    </submittedName>
</protein>